<reference evidence="2 3" key="1">
    <citation type="submission" date="2018-12" db="EMBL/GenBank/DDBJ databases">
        <authorList>
            <consortium name="Pathogen Informatics"/>
        </authorList>
    </citation>
    <scope>NUCLEOTIDE SEQUENCE [LARGE SCALE GENOMIC DNA]</scope>
    <source>
        <strain evidence="2 3">NCTC8271</strain>
    </source>
</reference>
<evidence type="ECO:0000313" key="3">
    <source>
        <dbReference type="Proteomes" id="UP000273655"/>
    </source>
</evidence>
<name>A0A3S4FQ32_SALET</name>
<organism evidence="2 3">
    <name type="scientific">Salmonella enterica I</name>
    <dbReference type="NCBI Taxonomy" id="59201"/>
    <lineage>
        <taxon>Bacteria</taxon>
        <taxon>Pseudomonadati</taxon>
        <taxon>Pseudomonadota</taxon>
        <taxon>Gammaproteobacteria</taxon>
        <taxon>Enterobacterales</taxon>
        <taxon>Enterobacteriaceae</taxon>
        <taxon>Salmonella</taxon>
    </lineage>
</organism>
<evidence type="ECO:0000259" key="1">
    <source>
        <dbReference type="Pfam" id="PF15962"/>
    </source>
</evidence>
<gene>
    <name evidence="2" type="ORF">NCTC8271_03172</name>
</gene>
<evidence type="ECO:0000313" key="2">
    <source>
        <dbReference type="EMBL" id="VEA38392.1"/>
    </source>
</evidence>
<feature type="domain" description="DUF4765" evidence="1">
    <location>
        <begin position="1"/>
        <end position="80"/>
    </location>
</feature>
<dbReference type="Pfam" id="PF15962">
    <property type="entry name" value="DUF4765"/>
    <property type="match status" value="1"/>
</dbReference>
<dbReference type="AlphaFoldDB" id="A0A3S4FQ32"/>
<dbReference type="EMBL" id="LR134148">
    <property type="protein sequence ID" value="VEA38392.1"/>
    <property type="molecule type" value="Genomic_DNA"/>
</dbReference>
<dbReference type="InterPro" id="IPR031886">
    <property type="entry name" value="DUF4765"/>
</dbReference>
<sequence>MGLIPGFNALAGTSSILNRAVVENSADVCGYVQDIIRIGMEAVPVAGAKFTERAANAKYTGLRFVEDKIQRGVVRAPIQKRE</sequence>
<accession>A0A3S4FQ32</accession>
<proteinExistence type="predicted"/>
<dbReference type="Proteomes" id="UP000273655">
    <property type="component" value="Chromosome 1"/>
</dbReference>
<protein>
    <submittedName>
        <fullName evidence="2">Secretion protein EspN</fullName>
    </submittedName>
</protein>